<sequence length="199" mass="20765">MRTTRTKASWLVTAVAGAALSAGCGGTASSTPTAASSATASPAPFGQRDVQADLEAAAAAAGVPEGLTELGSDPSPEPGETEKERKLAALIARLSPCTVSWTHDRADSASSASKPDPSRKQLELVLSNLAARGWKKSGAAKEVPVGDHGKYFMATYKKQGWTLYARHNTLSPWSQSSATVTEDACFDRLTDEEAALLED</sequence>
<dbReference type="AlphaFoldDB" id="A0A7H8TMA8"/>
<protein>
    <recommendedName>
        <fullName evidence="5">Lipoprotein</fullName>
    </recommendedName>
</protein>
<feature type="compositionally biased region" description="Low complexity" evidence="1">
    <location>
        <begin position="22"/>
        <end position="46"/>
    </location>
</feature>
<gene>
    <name evidence="3" type="ORF">HUT05_46030</name>
</gene>
<accession>A0A7H8TMA8</accession>
<dbReference type="EMBL" id="CP056041">
    <property type="protein sequence ID" value="QKZ24062.1"/>
    <property type="molecule type" value="Genomic_DNA"/>
</dbReference>
<evidence type="ECO:0000313" key="3">
    <source>
        <dbReference type="EMBL" id="QKZ24062.1"/>
    </source>
</evidence>
<name>A0A7H8TMA8_STRCX</name>
<keyword evidence="2" id="KW-0732">Signal</keyword>
<dbReference type="RefSeq" id="WP_176578645.1">
    <property type="nucleotide sequence ID" value="NZ_CBDRGH010000013.1"/>
</dbReference>
<feature type="region of interest" description="Disordered" evidence="1">
    <location>
        <begin position="22"/>
        <end position="83"/>
    </location>
</feature>
<reference evidence="3 4" key="1">
    <citation type="submission" date="2020-06" db="EMBL/GenBank/DDBJ databases">
        <title>Genome mining for natural products.</title>
        <authorList>
            <person name="Zhang B."/>
            <person name="Shi J."/>
            <person name="Ge H."/>
        </authorList>
    </citation>
    <scope>NUCLEOTIDE SEQUENCE [LARGE SCALE GENOMIC DNA]</scope>
    <source>
        <strain evidence="3 4">NA02069</strain>
    </source>
</reference>
<feature type="chain" id="PRO_5039290838" description="Lipoprotein" evidence="2">
    <location>
        <begin position="22"/>
        <end position="199"/>
    </location>
</feature>
<evidence type="ECO:0000256" key="2">
    <source>
        <dbReference type="SAM" id="SignalP"/>
    </source>
</evidence>
<keyword evidence="4" id="KW-1185">Reference proteome</keyword>
<evidence type="ECO:0000256" key="1">
    <source>
        <dbReference type="SAM" id="MobiDB-lite"/>
    </source>
</evidence>
<proteinExistence type="predicted"/>
<dbReference type="PROSITE" id="PS51257">
    <property type="entry name" value="PROKAR_LIPOPROTEIN"/>
    <property type="match status" value="1"/>
</dbReference>
<evidence type="ECO:0008006" key="5">
    <source>
        <dbReference type="Google" id="ProtNLM"/>
    </source>
</evidence>
<evidence type="ECO:0000313" key="4">
    <source>
        <dbReference type="Proteomes" id="UP000509418"/>
    </source>
</evidence>
<feature type="signal peptide" evidence="2">
    <location>
        <begin position="1"/>
        <end position="21"/>
    </location>
</feature>
<organism evidence="3 4">
    <name type="scientific">Streptomyces chartreusis</name>
    <dbReference type="NCBI Taxonomy" id="1969"/>
    <lineage>
        <taxon>Bacteria</taxon>
        <taxon>Bacillati</taxon>
        <taxon>Actinomycetota</taxon>
        <taxon>Actinomycetes</taxon>
        <taxon>Kitasatosporales</taxon>
        <taxon>Streptomycetaceae</taxon>
        <taxon>Streptomyces</taxon>
    </lineage>
</organism>
<dbReference type="Proteomes" id="UP000509418">
    <property type="component" value="Chromosome"/>
</dbReference>